<protein>
    <submittedName>
        <fullName evidence="1">Uncharacterized protein</fullName>
    </submittedName>
</protein>
<dbReference type="Proteomes" id="UP001060085">
    <property type="component" value="Linkage Group LG07"/>
</dbReference>
<accession>A0ACC0A6S8</accession>
<proteinExistence type="predicted"/>
<comment type="caution">
    <text evidence="1">The sequence shown here is derived from an EMBL/GenBank/DDBJ whole genome shotgun (WGS) entry which is preliminary data.</text>
</comment>
<evidence type="ECO:0000313" key="2">
    <source>
        <dbReference type="Proteomes" id="UP001060085"/>
    </source>
</evidence>
<sequence length="139" mass="15443">MDAHNFQPLHGVGESKILKVVSQLPKTLSMANFRAYHARLLSFLYGCTMHSNYRHCDIMESFQSSNRTVPDSIMSSIGEPEPISRNAPDCVQSYLALLNHWLLSHCCTMFSMTGLTGFTGFRGVWNSPSFGSLSSSDSD</sequence>
<reference evidence="2" key="1">
    <citation type="journal article" date="2023" name="Nat. Plants">
        <title>Single-cell RNA sequencing provides a high-resolution roadmap for understanding the multicellular compartmentation of specialized metabolism.</title>
        <authorList>
            <person name="Sun S."/>
            <person name="Shen X."/>
            <person name="Li Y."/>
            <person name="Li Y."/>
            <person name="Wang S."/>
            <person name="Li R."/>
            <person name="Zhang H."/>
            <person name="Shen G."/>
            <person name="Guo B."/>
            <person name="Wei J."/>
            <person name="Xu J."/>
            <person name="St-Pierre B."/>
            <person name="Chen S."/>
            <person name="Sun C."/>
        </authorList>
    </citation>
    <scope>NUCLEOTIDE SEQUENCE [LARGE SCALE GENOMIC DNA]</scope>
</reference>
<organism evidence="1 2">
    <name type="scientific">Catharanthus roseus</name>
    <name type="common">Madagascar periwinkle</name>
    <name type="synonym">Vinca rosea</name>
    <dbReference type="NCBI Taxonomy" id="4058"/>
    <lineage>
        <taxon>Eukaryota</taxon>
        <taxon>Viridiplantae</taxon>
        <taxon>Streptophyta</taxon>
        <taxon>Embryophyta</taxon>
        <taxon>Tracheophyta</taxon>
        <taxon>Spermatophyta</taxon>
        <taxon>Magnoliopsida</taxon>
        <taxon>eudicotyledons</taxon>
        <taxon>Gunneridae</taxon>
        <taxon>Pentapetalae</taxon>
        <taxon>asterids</taxon>
        <taxon>lamiids</taxon>
        <taxon>Gentianales</taxon>
        <taxon>Apocynaceae</taxon>
        <taxon>Rauvolfioideae</taxon>
        <taxon>Vinceae</taxon>
        <taxon>Catharanthinae</taxon>
        <taxon>Catharanthus</taxon>
    </lineage>
</organism>
<name>A0ACC0A6S8_CATRO</name>
<keyword evidence="2" id="KW-1185">Reference proteome</keyword>
<evidence type="ECO:0000313" key="1">
    <source>
        <dbReference type="EMBL" id="KAI5655231.1"/>
    </source>
</evidence>
<dbReference type="EMBL" id="CM044707">
    <property type="protein sequence ID" value="KAI5655231.1"/>
    <property type="molecule type" value="Genomic_DNA"/>
</dbReference>
<gene>
    <name evidence="1" type="ORF">M9H77_32418</name>
</gene>